<evidence type="ECO:0008006" key="5">
    <source>
        <dbReference type="Google" id="ProtNLM"/>
    </source>
</evidence>
<dbReference type="RefSeq" id="WP_203706877.1">
    <property type="nucleotide sequence ID" value="NZ_BONC01000059.1"/>
</dbReference>
<comment type="caution">
    <text evidence="3">The sequence shown here is derived from an EMBL/GenBank/DDBJ whole genome shotgun (WGS) entry which is preliminary data.</text>
</comment>
<keyword evidence="4" id="KW-1185">Reference proteome</keyword>
<keyword evidence="2" id="KW-0812">Transmembrane</keyword>
<feature type="transmembrane region" description="Helical" evidence="2">
    <location>
        <begin position="544"/>
        <end position="563"/>
    </location>
</feature>
<reference evidence="3 4" key="1">
    <citation type="submission" date="2021-01" db="EMBL/GenBank/DDBJ databases">
        <title>Whole genome shotgun sequence of Asanoa iriomotensis NBRC 100142.</title>
        <authorList>
            <person name="Komaki H."/>
            <person name="Tamura T."/>
        </authorList>
    </citation>
    <scope>NUCLEOTIDE SEQUENCE [LARGE SCALE GENOMIC DNA]</scope>
    <source>
        <strain evidence="3 4">NBRC 100142</strain>
    </source>
</reference>
<feature type="compositionally biased region" description="Pro residues" evidence="1">
    <location>
        <begin position="473"/>
        <end position="485"/>
    </location>
</feature>
<proteinExistence type="predicted"/>
<gene>
    <name evidence="3" type="ORF">Air01nite_61520</name>
</gene>
<feature type="region of interest" description="Disordered" evidence="1">
    <location>
        <begin position="471"/>
        <end position="493"/>
    </location>
</feature>
<dbReference type="SUPFAM" id="SSF63411">
    <property type="entry name" value="LuxS/MPP-like metallohydrolase"/>
    <property type="match status" value="2"/>
</dbReference>
<accession>A0ABQ4CBA8</accession>
<dbReference type="Gene3D" id="3.30.830.10">
    <property type="entry name" value="Metalloenzyme, LuxS/M16 peptidase-like"/>
    <property type="match status" value="2"/>
</dbReference>
<name>A0ABQ4CBA8_9ACTN</name>
<evidence type="ECO:0000313" key="4">
    <source>
        <dbReference type="Proteomes" id="UP000624325"/>
    </source>
</evidence>
<evidence type="ECO:0000313" key="3">
    <source>
        <dbReference type="EMBL" id="GIF60057.1"/>
    </source>
</evidence>
<dbReference type="EMBL" id="BONC01000059">
    <property type="protein sequence ID" value="GIF60057.1"/>
    <property type="molecule type" value="Genomic_DNA"/>
</dbReference>
<evidence type="ECO:0000256" key="1">
    <source>
        <dbReference type="SAM" id="MobiDB-lite"/>
    </source>
</evidence>
<organism evidence="3 4">
    <name type="scientific">Asanoa iriomotensis</name>
    <dbReference type="NCBI Taxonomy" id="234613"/>
    <lineage>
        <taxon>Bacteria</taxon>
        <taxon>Bacillati</taxon>
        <taxon>Actinomycetota</taxon>
        <taxon>Actinomycetes</taxon>
        <taxon>Micromonosporales</taxon>
        <taxon>Micromonosporaceae</taxon>
        <taxon>Asanoa</taxon>
    </lineage>
</organism>
<keyword evidence="2" id="KW-0472">Membrane</keyword>
<protein>
    <recommendedName>
        <fullName evidence="5">Zn-dependent peptidase</fullName>
    </recommendedName>
</protein>
<sequence>MIRETEVDGVRTLLARKSGPLVAGLTFRVGRADETLATAGITHLLEHLALHHSGLSDYHYNGATGSIVTHFHLTGSEDDVVKHLIGVCDALANLPLDRLETEKGILRTEAAGRKVGVGDAMPLWRYGAQGYGLLSYDELGLPRLTPDDLRHWAATWFTRQNAVLWITSDQVPAGLRLRLPEGTLRPVPRPSSALPTTPAYFSDRVNGVVFDAVVRRSAPASVFSAVLEREMYRNLRQEGGYSYQASTSYDPRGDAFATVTAFADALPDKQDAVLGGFLDVLAKLRVGRVDPADVASVRTQAEEALRHDDRDAARLPGAAMNLLTGYPNQPAEELLAEVRAVTVDDVQAVATEATGTGLLLVPAGLNAEWAGYVPAPTFSTTAVDGLRYGSKQGSDLTLVVGHEGVSLVDGTHAVTVRYAECAVAMAWPDGARQLIGLDSISVRIEPTLYPIGPDVIARVDAGVPPGRLVWQPPREPSAIPQPKPAPSSTTTPKRGPVATAGFITLIVLASIMGVLSCLCGIAIFSADPANPDDDVLRDPVTYTMFGIVLAAMIAFVVGAIRLGRRRRAS</sequence>
<evidence type="ECO:0000256" key="2">
    <source>
        <dbReference type="SAM" id="Phobius"/>
    </source>
</evidence>
<dbReference type="InterPro" id="IPR011249">
    <property type="entry name" value="Metalloenz_LuxS/M16"/>
</dbReference>
<dbReference type="Proteomes" id="UP000624325">
    <property type="component" value="Unassembled WGS sequence"/>
</dbReference>
<keyword evidence="2" id="KW-1133">Transmembrane helix</keyword>
<feature type="transmembrane region" description="Helical" evidence="2">
    <location>
        <begin position="502"/>
        <end position="524"/>
    </location>
</feature>